<dbReference type="KEGG" id="tae:TepiRe1_1600"/>
<dbReference type="PIRSF" id="PIRSF000676">
    <property type="entry name" value="Homoser_kin"/>
    <property type="match status" value="1"/>
</dbReference>
<reference evidence="17" key="1">
    <citation type="journal article" date="2013" name="Genome Announc.">
        <title>First genome sequence of a syntrophic acetate-oxidizing bacterium, Tepidanaerobacter acetatoxydans strain Re1.</title>
        <authorList>
            <person name="Manzoor S."/>
            <person name="Bongcam-Rudloff E."/>
            <person name="Schnurer A."/>
            <person name="Muller B."/>
        </authorList>
    </citation>
    <scope>NUCLEOTIDE SEQUENCE [LARGE SCALE GENOMIC DNA]</scope>
    <source>
        <strain evidence="17">Re1</strain>
    </source>
</reference>
<dbReference type="GO" id="GO:0009088">
    <property type="term" value="P:threonine biosynthetic process"/>
    <property type="evidence" value="ECO:0007669"/>
    <property type="project" value="UniProtKB-UniRule"/>
</dbReference>
<dbReference type="eggNOG" id="COG0083">
    <property type="taxonomic scope" value="Bacteria"/>
</dbReference>
<evidence type="ECO:0000256" key="7">
    <source>
        <dbReference type="ARBA" id="ARBA00022697"/>
    </source>
</evidence>
<dbReference type="InterPro" id="IPR000870">
    <property type="entry name" value="Homoserine_kinase"/>
</dbReference>
<dbReference type="Proteomes" id="UP000010802">
    <property type="component" value="Chromosome"/>
</dbReference>
<dbReference type="InterPro" id="IPR013750">
    <property type="entry name" value="GHMP_kinase_C_dom"/>
</dbReference>
<feature type="domain" description="GHMP kinase N-terminal" evidence="14">
    <location>
        <begin position="61"/>
        <end position="142"/>
    </location>
</feature>
<dbReference type="PANTHER" id="PTHR20861:SF1">
    <property type="entry name" value="HOMOSERINE KINASE"/>
    <property type="match status" value="1"/>
</dbReference>
<evidence type="ECO:0000256" key="13">
    <source>
        <dbReference type="HAMAP-Rule" id="MF_00384"/>
    </source>
</evidence>
<evidence type="ECO:0000256" key="6">
    <source>
        <dbReference type="ARBA" id="ARBA00022679"/>
    </source>
</evidence>
<keyword evidence="5 13" id="KW-0028">Amino-acid biosynthesis</keyword>
<dbReference type="HAMAP" id="MF_00384">
    <property type="entry name" value="Homoser_kinase"/>
    <property type="match status" value="1"/>
</dbReference>
<evidence type="ECO:0000313" key="17">
    <source>
        <dbReference type="Proteomes" id="UP000010802"/>
    </source>
</evidence>
<feature type="binding site" evidence="13">
    <location>
        <begin position="89"/>
        <end position="99"/>
    </location>
    <ligand>
        <name>ATP</name>
        <dbReference type="ChEBI" id="CHEBI:30616"/>
    </ligand>
</feature>
<dbReference type="PANTHER" id="PTHR20861">
    <property type="entry name" value="HOMOSERINE/4-DIPHOSPHOCYTIDYL-2-C-METHYL-D-ERYTHRITOL KINASE"/>
    <property type="match status" value="1"/>
</dbReference>
<evidence type="ECO:0000256" key="3">
    <source>
        <dbReference type="ARBA" id="ARBA00012078"/>
    </source>
</evidence>
<dbReference type="UniPathway" id="UPA00050">
    <property type="reaction ID" value="UER00064"/>
</dbReference>
<dbReference type="InterPro" id="IPR014721">
    <property type="entry name" value="Ribsml_uS5_D2-typ_fold_subgr"/>
</dbReference>
<evidence type="ECO:0000259" key="15">
    <source>
        <dbReference type="Pfam" id="PF08544"/>
    </source>
</evidence>
<evidence type="ECO:0000256" key="8">
    <source>
        <dbReference type="ARBA" id="ARBA00022741"/>
    </source>
</evidence>
<evidence type="ECO:0000256" key="1">
    <source>
        <dbReference type="ARBA" id="ARBA00005015"/>
    </source>
</evidence>
<evidence type="ECO:0000256" key="10">
    <source>
        <dbReference type="ARBA" id="ARBA00022840"/>
    </source>
</evidence>
<dbReference type="GO" id="GO:0005737">
    <property type="term" value="C:cytoplasm"/>
    <property type="evidence" value="ECO:0007669"/>
    <property type="project" value="UniProtKB-SubCell"/>
</dbReference>
<comment type="pathway">
    <text evidence="1 13">Amino-acid biosynthesis; L-threonine biosynthesis; L-threonine from L-aspartate: step 4/5.</text>
</comment>
<keyword evidence="13" id="KW-0963">Cytoplasm</keyword>
<comment type="catalytic activity">
    <reaction evidence="11 13">
        <text>L-homoserine + ATP = O-phospho-L-homoserine + ADP + H(+)</text>
        <dbReference type="Rhea" id="RHEA:13985"/>
        <dbReference type="ChEBI" id="CHEBI:15378"/>
        <dbReference type="ChEBI" id="CHEBI:30616"/>
        <dbReference type="ChEBI" id="CHEBI:57476"/>
        <dbReference type="ChEBI" id="CHEBI:57590"/>
        <dbReference type="ChEBI" id="CHEBI:456216"/>
        <dbReference type="EC" id="2.7.1.39"/>
    </reaction>
</comment>
<organism evidence="16 17">
    <name type="scientific">Tepidanaerobacter acetatoxydans (strain DSM 21804 / JCM 16047 / Re1)</name>
    <dbReference type="NCBI Taxonomy" id="1209989"/>
    <lineage>
        <taxon>Bacteria</taxon>
        <taxon>Bacillati</taxon>
        <taxon>Bacillota</taxon>
        <taxon>Clostridia</taxon>
        <taxon>Thermosediminibacterales</taxon>
        <taxon>Tepidanaerobacteraceae</taxon>
        <taxon>Tepidanaerobacter</taxon>
    </lineage>
</organism>
<comment type="subcellular location">
    <subcellularLocation>
        <location evidence="13">Cytoplasm</location>
    </subcellularLocation>
</comment>
<dbReference type="Pfam" id="PF08544">
    <property type="entry name" value="GHMP_kinases_C"/>
    <property type="match status" value="1"/>
</dbReference>
<accession>U5HK54</accession>
<dbReference type="GO" id="GO:0004413">
    <property type="term" value="F:homoserine kinase activity"/>
    <property type="evidence" value="ECO:0007669"/>
    <property type="project" value="UniProtKB-UniRule"/>
</dbReference>
<dbReference type="SUPFAM" id="SSF55060">
    <property type="entry name" value="GHMP Kinase, C-terminal domain"/>
    <property type="match status" value="1"/>
</dbReference>
<evidence type="ECO:0000256" key="2">
    <source>
        <dbReference type="ARBA" id="ARBA00007370"/>
    </source>
</evidence>
<proteinExistence type="inferred from homology"/>
<evidence type="ECO:0000313" key="16">
    <source>
        <dbReference type="EMBL" id="CCP26374.2"/>
    </source>
</evidence>
<keyword evidence="7 13" id="KW-0791">Threonine biosynthesis</keyword>
<protein>
    <recommendedName>
        <fullName evidence="4 13">Homoserine kinase</fullName>
        <shortName evidence="13">HK</shortName>
        <shortName evidence="13">HSK</shortName>
        <ecNumber evidence="3 13">2.7.1.39</ecNumber>
    </recommendedName>
</protein>
<comment type="similarity">
    <text evidence="2 13">Belongs to the GHMP kinase family. Homoserine kinase subfamily.</text>
</comment>
<evidence type="ECO:0000256" key="11">
    <source>
        <dbReference type="ARBA" id="ARBA00049375"/>
    </source>
</evidence>
<evidence type="ECO:0000259" key="14">
    <source>
        <dbReference type="Pfam" id="PF00288"/>
    </source>
</evidence>
<dbReference type="InterPro" id="IPR006204">
    <property type="entry name" value="GHMP_kinase_N_dom"/>
</dbReference>
<comment type="function">
    <text evidence="12 13">Catalyzes the ATP-dependent phosphorylation of L-homoserine to L-homoserine phosphate.</text>
</comment>
<dbReference type="Gene3D" id="3.30.230.10">
    <property type="match status" value="1"/>
</dbReference>
<dbReference type="SUPFAM" id="SSF54211">
    <property type="entry name" value="Ribosomal protein S5 domain 2-like"/>
    <property type="match status" value="1"/>
</dbReference>
<evidence type="ECO:0000256" key="12">
    <source>
        <dbReference type="ARBA" id="ARBA00049954"/>
    </source>
</evidence>
<keyword evidence="8 13" id="KW-0547">Nucleotide-binding</keyword>
<keyword evidence="6 13" id="KW-0808">Transferase</keyword>
<dbReference type="Pfam" id="PF00288">
    <property type="entry name" value="GHMP_kinases_N"/>
    <property type="match status" value="1"/>
</dbReference>
<evidence type="ECO:0000256" key="9">
    <source>
        <dbReference type="ARBA" id="ARBA00022777"/>
    </source>
</evidence>
<dbReference type="InterPro" id="IPR020568">
    <property type="entry name" value="Ribosomal_Su5_D2-typ_SF"/>
</dbReference>
<keyword evidence="9 13" id="KW-0418">Kinase</keyword>
<dbReference type="HOGENOM" id="CLU_041243_0_2_9"/>
<dbReference type="Gene3D" id="3.30.70.890">
    <property type="entry name" value="GHMP kinase, C-terminal domain"/>
    <property type="match status" value="1"/>
</dbReference>
<sequence length="301" mass="32943">MGSESMVRVKIPATTANFGPGFDCLGASLGLYNYIDMEFSDAPKVYVKGEGVEEIPLDKTNLVYQAAAKVLKRANVNKDLKIVLENHIPLARGLGSSAACIVGGLMAANHLIGDIFENSELLKIATEMEGHPDNVVPAAFGGFCLSMIYENKIIYKTFPMPFWLKFVVCIPDFELKTEDARKILPEEINFKDAVFNISRTAMLVAAMAQGDLSNMDIFCQDRLHQPFRSQLIPGMEKILATVREKGAFAGFLSGSGPTVVCLTLRERADALGEHMVDIFSRAGIKSCYKVLSSDSEGVKFL</sequence>
<dbReference type="PRINTS" id="PR00958">
    <property type="entry name" value="HOMSERKINASE"/>
</dbReference>
<dbReference type="InterPro" id="IPR036554">
    <property type="entry name" value="GHMP_kinase_C_sf"/>
</dbReference>
<name>U5HK54_TEPAE</name>
<evidence type="ECO:0000256" key="4">
    <source>
        <dbReference type="ARBA" id="ARBA00017858"/>
    </source>
</evidence>
<dbReference type="AlphaFoldDB" id="U5HK54"/>
<dbReference type="PROSITE" id="PS00627">
    <property type="entry name" value="GHMP_KINASES_ATP"/>
    <property type="match status" value="1"/>
</dbReference>
<gene>
    <name evidence="13 16" type="primary">thrB</name>
    <name evidence="16" type="ordered locus">TEPIRE1_1600</name>
</gene>
<keyword evidence="10 13" id="KW-0067">ATP-binding</keyword>
<dbReference type="GO" id="GO:0005524">
    <property type="term" value="F:ATP binding"/>
    <property type="evidence" value="ECO:0007669"/>
    <property type="project" value="UniProtKB-UniRule"/>
</dbReference>
<feature type="domain" description="GHMP kinase C-terminal" evidence="15">
    <location>
        <begin position="214"/>
        <end position="273"/>
    </location>
</feature>
<keyword evidence="17" id="KW-1185">Reference proteome</keyword>
<dbReference type="EMBL" id="HF563609">
    <property type="protein sequence ID" value="CCP26374.2"/>
    <property type="molecule type" value="Genomic_DNA"/>
</dbReference>
<dbReference type="EC" id="2.7.1.39" evidence="3 13"/>
<evidence type="ECO:0000256" key="5">
    <source>
        <dbReference type="ARBA" id="ARBA00022605"/>
    </source>
</evidence>
<dbReference type="STRING" id="1209989.TepRe1_1486"/>
<dbReference type="NCBIfam" id="NF002288">
    <property type="entry name" value="PRK01212.1-4"/>
    <property type="match status" value="1"/>
</dbReference>
<dbReference type="NCBIfam" id="TIGR00191">
    <property type="entry name" value="thrB"/>
    <property type="match status" value="1"/>
</dbReference>
<dbReference type="InterPro" id="IPR006203">
    <property type="entry name" value="GHMP_knse_ATP-bd_CS"/>
</dbReference>